<dbReference type="PROSITE" id="PS51257">
    <property type="entry name" value="PROKAR_LIPOPROTEIN"/>
    <property type="match status" value="1"/>
</dbReference>
<dbReference type="RefSeq" id="WP_152122294.1">
    <property type="nucleotide sequence ID" value="NZ_WELI01000001.1"/>
</dbReference>
<evidence type="ECO:0000313" key="2">
    <source>
        <dbReference type="EMBL" id="KAB7732740.1"/>
    </source>
</evidence>
<dbReference type="Gene3D" id="2.40.128.270">
    <property type="match status" value="1"/>
</dbReference>
<accession>A0A7J5U6G1</accession>
<protein>
    <submittedName>
        <fullName evidence="2">META domain-containing protein</fullName>
    </submittedName>
</protein>
<comment type="caution">
    <text evidence="2">The sequence shown here is derived from an EMBL/GenBank/DDBJ whole genome shotgun (WGS) entry which is preliminary data.</text>
</comment>
<keyword evidence="3" id="KW-1185">Reference proteome</keyword>
<reference evidence="2 3" key="1">
    <citation type="submission" date="2019-10" db="EMBL/GenBank/DDBJ databases">
        <title>Rudanella paleaurantiibacter sp. nov., isolated from sludge.</title>
        <authorList>
            <person name="Xu S.Q."/>
        </authorList>
    </citation>
    <scope>NUCLEOTIDE SEQUENCE [LARGE SCALE GENOMIC DNA]</scope>
    <source>
        <strain evidence="2 3">HX-22-17</strain>
    </source>
</reference>
<evidence type="ECO:0000259" key="1">
    <source>
        <dbReference type="Pfam" id="PF03724"/>
    </source>
</evidence>
<evidence type="ECO:0000313" key="3">
    <source>
        <dbReference type="Proteomes" id="UP000488299"/>
    </source>
</evidence>
<gene>
    <name evidence="2" type="ORF">F5984_01970</name>
</gene>
<name>A0A7J5U6G1_9BACT</name>
<sequence length="293" mass="32337">MSNRFTRLPLSLVFSLFWLALLTSSGCRRPVSTGESGGKATRANLSEAIDWADKRRQGIDFVAMGTAPAATTIGWRLDIDFSKQMLFQSFDGPQLLTPIPKPQPMGKTMGVVLDAKATPVYASNTRRTAASRNAAPKVARLKVYIEPIACRDPVSKRDYAYTVRIDANGKRFTGCGAFIKGSDRLNGAWVLETFKGQRLRPDQFGDKQLPYLEIDLAGHKLVGSTGWNKIKGAIDAEGDHLDLVPKTTTRRTAPGTFETDFLTALDQSSLFRIGKDRLTLLVNGQYAMTFRKK</sequence>
<dbReference type="EMBL" id="WELI01000001">
    <property type="protein sequence ID" value="KAB7732740.1"/>
    <property type="molecule type" value="Genomic_DNA"/>
</dbReference>
<dbReference type="AlphaFoldDB" id="A0A7J5U6G1"/>
<feature type="domain" description="DUF306" evidence="1">
    <location>
        <begin position="186"/>
        <end position="290"/>
    </location>
</feature>
<dbReference type="Pfam" id="PF03724">
    <property type="entry name" value="META"/>
    <property type="match status" value="1"/>
</dbReference>
<dbReference type="InterPro" id="IPR005184">
    <property type="entry name" value="DUF306_Meta_HslJ"/>
</dbReference>
<dbReference type="InterPro" id="IPR038670">
    <property type="entry name" value="HslJ-like_sf"/>
</dbReference>
<dbReference type="Proteomes" id="UP000488299">
    <property type="component" value="Unassembled WGS sequence"/>
</dbReference>
<proteinExistence type="predicted"/>
<organism evidence="2 3">
    <name type="scientific">Rudanella paleaurantiibacter</name>
    <dbReference type="NCBI Taxonomy" id="2614655"/>
    <lineage>
        <taxon>Bacteria</taxon>
        <taxon>Pseudomonadati</taxon>
        <taxon>Bacteroidota</taxon>
        <taxon>Cytophagia</taxon>
        <taxon>Cytophagales</taxon>
        <taxon>Cytophagaceae</taxon>
        <taxon>Rudanella</taxon>
    </lineage>
</organism>